<evidence type="ECO:0000256" key="1">
    <source>
        <dbReference type="SAM" id="MobiDB-lite"/>
    </source>
</evidence>
<gene>
    <name evidence="2" type="ORF">TM448A01166_0008</name>
</gene>
<feature type="compositionally biased region" description="Low complexity" evidence="1">
    <location>
        <begin position="54"/>
        <end position="64"/>
    </location>
</feature>
<accession>A0A6H1ZLN4</accession>
<protein>
    <submittedName>
        <fullName evidence="2">Uncharacterized protein</fullName>
    </submittedName>
</protein>
<evidence type="ECO:0000313" key="2">
    <source>
        <dbReference type="EMBL" id="QJA48836.1"/>
    </source>
</evidence>
<dbReference type="EMBL" id="MT144105">
    <property type="protein sequence ID" value="QJA48836.1"/>
    <property type="molecule type" value="Genomic_DNA"/>
</dbReference>
<feature type="region of interest" description="Disordered" evidence="1">
    <location>
        <begin position="48"/>
        <end position="85"/>
    </location>
</feature>
<proteinExistence type="predicted"/>
<reference evidence="2" key="1">
    <citation type="submission" date="2020-03" db="EMBL/GenBank/DDBJ databases">
        <title>The deep terrestrial virosphere.</title>
        <authorList>
            <person name="Holmfeldt K."/>
            <person name="Nilsson E."/>
            <person name="Simone D."/>
            <person name="Lopez-Fernandez M."/>
            <person name="Wu X."/>
            <person name="de Brujin I."/>
            <person name="Lundin D."/>
            <person name="Andersson A."/>
            <person name="Bertilsson S."/>
            <person name="Dopson M."/>
        </authorList>
    </citation>
    <scope>NUCLEOTIDE SEQUENCE</scope>
    <source>
        <strain evidence="2">TM448A01166</strain>
    </source>
</reference>
<dbReference type="AlphaFoldDB" id="A0A6H1ZLN4"/>
<sequence>MAMAQPKMTAQDKKWQAESDARALMDAQAIISDAARVKAAKPEIRKLASEQQKKANAAQTAARKLTGAKRSAKRPSAGGASKRKR</sequence>
<organism evidence="2">
    <name type="scientific">viral metagenome</name>
    <dbReference type="NCBI Taxonomy" id="1070528"/>
    <lineage>
        <taxon>unclassified sequences</taxon>
        <taxon>metagenomes</taxon>
        <taxon>organismal metagenomes</taxon>
    </lineage>
</organism>
<name>A0A6H1ZLN4_9ZZZZ</name>